<keyword evidence="3" id="KW-1185">Reference proteome</keyword>
<keyword evidence="1" id="KW-0472">Membrane</keyword>
<dbReference type="AlphaFoldDB" id="A0A1A9X597"/>
<protein>
    <submittedName>
        <fullName evidence="2">Uncharacterized protein</fullName>
    </submittedName>
</protein>
<dbReference type="Proteomes" id="UP000091820">
    <property type="component" value="Unassembled WGS sequence"/>
</dbReference>
<accession>A0A1A9X597</accession>
<organism evidence="2 3">
    <name type="scientific">Glossina brevipalpis</name>
    <dbReference type="NCBI Taxonomy" id="37001"/>
    <lineage>
        <taxon>Eukaryota</taxon>
        <taxon>Metazoa</taxon>
        <taxon>Ecdysozoa</taxon>
        <taxon>Arthropoda</taxon>
        <taxon>Hexapoda</taxon>
        <taxon>Insecta</taxon>
        <taxon>Pterygota</taxon>
        <taxon>Neoptera</taxon>
        <taxon>Endopterygota</taxon>
        <taxon>Diptera</taxon>
        <taxon>Brachycera</taxon>
        <taxon>Muscomorpha</taxon>
        <taxon>Hippoboscoidea</taxon>
        <taxon>Glossinidae</taxon>
        <taxon>Glossina</taxon>
    </lineage>
</organism>
<sequence length="135" mass="15655">MVSKCKSSIQRYEEFQGFKHPPDVFKLHFDVFRISFGYEIKVIVAVDEYTYAIKQPTNQPNQPSQIRPRQHSQITLVDTYSQPAIIHVIVSVGSGQISFRNHHTMPFPIMFVIPFVFEVFVVVFQYHFSNVGGMD</sequence>
<proteinExistence type="predicted"/>
<reference evidence="2" key="2">
    <citation type="submission" date="2020-05" db="UniProtKB">
        <authorList>
            <consortium name="EnsemblMetazoa"/>
        </authorList>
    </citation>
    <scope>IDENTIFICATION</scope>
    <source>
        <strain evidence="2">IAEA</strain>
    </source>
</reference>
<keyword evidence="1" id="KW-0812">Transmembrane</keyword>
<dbReference type="VEuPathDB" id="VectorBase:GBRI044717"/>
<name>A0A1A9X597_9MUSC</name>
<feature type="transmembrane region" description="Helical" evidence="1">
    <location>
        <begin position="107"/>
        <end position="128"/>
    </location>
</feature>
<keyword evidence="1" id="KW-1133">Transmembrane helix</keyword>
<evidence type="ECO:0000313" key="2">
    <source>
        <dbReference type="EnsemblMetazoa" id="GBRI044717-PA"/>
    </source>
</evidence>
<evidence type="ECO:0000313" key="3">
    <source>
        <dbReference type="Proteomes" id="UP000091820"/>
    </source>
</evidence>
<evidence type="ECO:0000256" key="1">
    <source>
        <dbReference type="SAM" id="Phobius"/>
    </source>
</evidence>
<reference evidence="3" key="1">
    <citation type="submission" date="2014-03" db="EMBL/GenBank/DDBJ databases">
        <authorList>
            <person name="Aksoy S."/>
            <person name="Warren W."/>
            <person name="Wilson R.K."/>
        </authorList>
    </citation>
    <scope>NUCLEOTIDE SEQUENCE [LARGE SCALE GENOMIC DNA]</scope>
    <source>
        <strain evidence="3">IAEA</strain>
    </source>
</reference>
<dbReference type="EnsemblMetazoa" id="GBRI044717-RA">
    <property type="protein sequence ID" value="GBRI044717-PA"/>
    <property type="gene ID" value="GBRI044717"/>
</dbReference>